<gene>
    <name evidence="2" type="ORF">CC86DRAFT_174687</name>
</gene>
<evidence type="ECO:0000313" key="2">
    <source>
        <dbReference type="EMBL" id="KAF2829770.1"/>
    </source>
</evidence>
<name>A0A6A7A8Z9_9PLEO</name>
<feature type="region of interest" description="Disordered" evidence="1">
    <location>
        <begin position="102"/>
        <end position="124"/>
    </location>
</feature>
<sequence>MEYDRYLVTKPSSSSKALSSKQQAAGFQKGFDSVGDRCQTVYDDGGGQYIVECRRRSSMIHHADAKDAGRRRHTRPTAANVLISQESLSSLKLRGNASIKVSSSWNAKPSRDGSSSRRSNKAQSSAIVVIATSKPVVTSIREKIQAPSAWARSSPPPTPRLGRLETPELSDLDEAPFCNCGMASNTYCKSCKQEANFPLVRVG</sequence>
<keyword evidence="3" id="KW-1185">Reference proteome</keyword>
<feature type="region of interest" description="Disordered" evidence="1">
    <location>
        <begin position="1"/>
        <end position="28"/>
    </location>
</feature>
<reference evidence="2" key="1">
    <citation type="journal article" date="2020" name="Stud. Mycol.">
        <title>101 Dothideomycetes genomes: a test case for predicting lifestyles and emergence of pathogens.</title>
        <authorList>
            <person name="Haridas S."/>
            <person name="Albert R."/>
            <person name="Binder M."/>
            <person name="Bloem J."/>
            <person name="Labutti K."/>
            <person name="Salamov A."/>
            <person name="Andreopoulos B."/>
            <person name="Baker S."/>
            <person name="Barry K."/>
            <person name="Bills G."/>
            <person name="Bluhm B."/>
            <person name="Cannon C."/>
            <person name="Castanera R."/>
            <person name="Culley D."/>
            <person name="Daum C."/>
            <person name="Ezra D."/>
            <person name="Gonzalez J."/>
            <person name="Henrissat B."/>
            <person name="Kuo A."/>
            <person name="Liang C."/>
            <person name="Lipzen A."/>
            <person name="Lutzoni F."/>
            <person name="Magnuson J."/>
            <person name="Mondo S."/>
            <person name="Nolan M."/>
            <person name="Ohm R."/>
            <person name="Pangilinan J."/>
            <person name="Park H.-J."/>
            <person name="Ramirez L."/>
            <person name="Alfaro M."/>
            <person name="Sun H."/>
            <person name="Tritt A."/>
            <person name="Yoshinaga Y."/>
            <person name="Zwiers L.-H."/>
            <person name="Turgeon B."/>
            <person name="Goodwin S."/>
            <person name="Spatafora J."/>
            <person name="Crous P."/>
            <person name="Grigoriev I."/>
        </authorList>
    </citation>
    <scope>NUCLEOTIDE SEQUENCE</scope>
    <source>
        <strain evidence="2">CBS 113818</strain>
    </source>
</reference>
<organism evidence="2 3">
    <name type="scientific">Ophiobolus disseminans</name>
    <dbReference type="NCBI Taxonomy" id="1469910"/>
    <lineage>
        <taxon>Eukaryota</taxon>
        <taxon>Fungi</taxon>
        <taxon>Dikarya</taxon>
        <taxon>Ascomycota</taxon>
        <taxon>Pezizomycotina</taxon>
        <taxon>Dothideomycetes</taxon>
        <taxon>Pleosporomycetidae</taxon>
        <taxon>Pleosporales</taxon>
        <taxon>Pleosporineae</taxon>
        <taxon>Phaeosphaeriaceae</taxon>
        <taxon>Ophiobolus</taxon>
    </lineage>
</organism>
<accession>A0A6A7A8Z9</accession>
<protein>
    <submittedName>
        <fullName evidence="2">Uncharacterized protein</fullName>
    </submittedName>
</protein>
<evidence type="ECO:0000256" key="1">
    <source>
        <dbReference type="SAM" id="MobiDB-lite"/>
    </source>
</evidence>
<proteinExistence type="predicted"/>
<feature type="compositionally biased region" description="Low complexity" evidence="1">
    <location>
        <begin position="12"/>
        <end position="25"/>
    </location>
</feature>
<dbReference type="Proteomes" id="UP000799424">
    <property type="component" value="Unassembled WGS sequence"/>
</dbReference>
<evidence type="ECO:0000313" key="3">
    <source>
        <dbReference type="Proteomes" id="UP000799424"/>
    </source>
</evidence>
<dbReference type="EMBL" id="MU006220">
    <property type="protein sequence ID" value="KAF2829770.1"/>
    <property type="molecule type" value="Genomic_DNA"/>
</dbReference>
<dbReference type="AlphaFoldDB" id="A0A6A7A8Z9"/>
<dbReference type="OrthoDB" id="3788377at2759"/>